<evidence type="ECO:0000313" key="7">
    <source>
        <dbReference type="EMBL" id="UXY14293.1"/>
    </source>
</evidence>
<dbReference type="NCBIfam" id="NF008588">
    <property type="entry name" value="PRK11553.1"/>
    <property type="match status" value="1"/>
</dbReference>
<protein>
    <submittedName>
        <fullName evidence="7">Sulfonate ABC transporter substrate-binding protein</fullName>
    </submittedName>
</protein>
<accession>A0ABY6DQV3</accession>
<comment type="subcellular location">
    <subcellularLocation>
        <location evidence="1">Periplasm</location>
    </subcellularLocation>
</comment>
<keyword evidence="3" id="KW-0813">Transport</keyword>
<dbReference type="NCBIfam" id="TIGR01728">
    <property type="entry name" value="SsuA_fam"/>
    <property type="match status" value="1"/>
</dbReference>
<dbReference type="PANTHER" id="PTHR30024">
    <property type="entry name" value="ALIPHATIC SULFONATES-BINDING PROTEIN-RELATED"/>
    <property type="match status" value="1"/>
</dbReference>
<name>A0ABY6DQV3_9NEIS</name>
<dbReference type="RefSeq" id="WP_263123592.1">
    <property type="nucleotide sequence ID" value="NZ_CP106753.1"/>
</dbReference>
<evidence type="ECO:0000256" key="2">
    <source>
        <dbReference type="ARBA" id="ARBA00010742"/>
    </source>
</evidence>
<dbReference type="CDD" id="cd13557">
    <property type="entry name" value="PBP2_SsuA"/>
    <property type="match status" value="1"/>
</dbReference>
<evidence type="ECO:0000256" key="5">
    <source>
        <dbReference type="SAM" id="SignalP"/>
    </source>
</evidence>
<dbReference type="InterPro" id="IPR010067">
    <property type="entry name" value="ABC_SsuA_sub-bd"/>
</dbReference>
<dbReference type="PANTHER" id="PTHR30024:SF42">
    <property type="entry name" value="ALIPHATIC SULFONATES-BINDING PROTEIN-RELATED"/>
    <property type="match status" value="1"/>
</dbReference>
<evidence type="ECO:0000256" key="4">
    <source>
        <dbReference type="ARBA" id="ARBA00022729"/>
    </source>
</evidence>
<organism evidence="7 8">
    <name type="scientific">Chitiniphilus purpureus</name>
    <dbReference type="NCBI Taxonomy" id="2981137"/>
    <lineage>
        <taxon>Bacteria</taxon>
        <taxon>Pseudomonadati</taxon>
        <taxon>Pseudomonadota</taxon>
        <taxon>Betaproteobacteria</taxon>
        <taxon>Neisseriales</taxon>
        <taxon>Chitinibacteraceae</taxon>
        <taxon>Chitiniphilus</taxon>
    </lineage>
</organism>
<proteinExistence type="inferred from homology"/>
<dbReference type="Pfam" id="PF09084">
    <property type="entry name" value="NMT1"/>
    <property type="match status" value="1"/>
</dbReference>
<dbReference type="Proteomes" id="UP001061302">
    <property type="component" value="Chromosome"/>
</dbReference>
<feature type="domain" description="Solute-binding protein family 3/N-terminal" evidence="6">
    <location>
        <begin position="22"/>
        <end position="238"/>
    </location>
</feature>
<keyword evidence="8" id="KW-1185">Reference proteome</keyword>
<dbReference type="Gene3D" id="3.40.190.10">
    <property type="entry name" value="Periplasmic binding protein-like II"/>
    <property type="match status" value="2"/>
</dbReference>
<dbReference type="SMART" id="SM00062">
    <property type="entry name" value="PBPb"/>
    <property type="match status" value="1"/>
</dbReference>
<sequence>MKRLLAPLLALALVAGTAHATEVRIGYQKSSLNLIVLKSRGILEKRLAEGGHTVKWHEFAAGPQLLEALAAGSLDVGMTGDTPPIFAQSAGSPLVYVGFEPPKPQASAILVPSDSPIRKLAELKGKRVALQKGSSAHYLLVRALDKAGLKWEEIQPAYLTPAEARAAFERGAIDAWVIWDPFYAAAEKTVKPRVLTTGEGLSANQSFYLAARPFASKEAKLLQIVFDALSDNDDFLEKQPAEAAQVLSRAVGLDVPTFERVIERRPSFKVTWLTPQVVAEQQRIADRFAELKLIPKPVTVKDIVWQP</sequence>
<dbReference type="InterPro" id="IPR001638">
    <property type="entry name" value="Solute-binding_3/MltF_N"/>
</dbReference>
<dbReference type="SUPFAM" id="SSF53850">
    <property type="entry name" value="Periplasmic binding protein-like II"/>
    <property type="match status" value="1"/>
</dbReference>
<dbReference type="InterPro" id="IPR015168">
    <property type="entry name" value="SsuA/THI5"/>
</dbReference>
<comment type="similarity">
    <text evidence="2">Belongs to the bacterial solute-binding protein SsuA/TauA family.</text>
</comment>
<feature type="chain" id="PRO_5045661653" evidence="5">
    <location>
        <begin position="21"/>
        <end position="307"/>
    </location>
</feature>
<evidence type="ECO:0000259" key="6">
    <source>
        <dbReference type="SMART" id="SM00062"/>
    </source>
</evidence>
<evidence type="ECO:0000313" key="8">
    <source>
        <dbReference type="Proteomes" id="UP001061302"/>
    </source>
</evidence>
<evidence type="ECO:0000256" key="3">
    <source>
        <dbReference type="ARBA" id="ARBA00022448"/>
    </source>
</evidence>
<evidence type="ECO:0000256" key="1">
    <source>
        <dbReference type="ARBA" id="ARBA00004418"/>
    </source>
</evidence>
<dbReference type="EMBL" id="CP106753">
    <property type="protein sequence ID" value="UXY14293.1"/>
    <property type="molecule type" value="Genomic_DNA"/>
</dbReference>
<keyword evidence="4 5" id="KW-0732">Signal</keyword>
<gene>
    <name evidence="7" type="ORF">N8I74_13330</name>
</gene>
<feature type="signal peptide" evidence="5">
    <location>
        <begin position="1"/>
        <end position="20"/>
    </location>
</feature>
<reference evidence="7" key="1">
    <citation type="submission" date="2022-10" db="EMBL/GenBank/DDBJ databases">
        <title>Chitiniphilus purpureus sp. nov., a novel chitin-degrading bacterium isolated from crawfish pond sediment.</title>
        <authorList>
            <person name="Li K."/>
        </authorList>
    </citation>
    <scope>NUCLEOTIDE SEQUENCE</scope>
    <source>
        <strain evidence="7">CD1</strain>
    </source>
</reference>